<reference evidence="1 2" key="1">
    <citation type="submission" date="2016-03" db="EMBL/GenBank/DDBJ databases">
        <title>Comparative genomics of Pseudogymnoascus destructans, the fungus causing white-nose syndrome of bats.</title>
        <authorList>
            <person name="Palmer J.M."/>
            <person name="Drees K.P."/>
            <person name="Foster J.T."/>
            <person name="Lindner D.L."/>
        </authorList>
    </citation>
    <scope>NUCLEOTIDE SEQUENCE [LARGE SCALE GENOMIC DNA]</scope>
    <source>
        <strain evidence="1 2">UAMH 10579</strain>
    </source>
</reference>
<dbReference type="AlphaFoldDB" id="A0A1B8GP64"/>
<dbReference type="Proteomes" id="UP000091956">
    <property type="component" value="Unassembled WGS sequence"/>
</dbReference>
<protein>
    <submittedName>
        <fullName evidence="1">Uncharacterized protein</fullName>
    </submittedName>
</protein>
<dbReference type="OrthoDB" id="3016366at2759"/>
<name>A0A1B8GP64_9PEZI</name>
<gene>
    <name evidence="1" type="ORF">VE01_04569</name>
</gene>
<dbReference type="GeneID" id="28837955"/>
<evidence type="ECO:0000313" key="2">
    <source>
        <dbReference type="Proteomes" id="UP000091956"/>
    </source>
</evidence>
<dbReference type="RefSeq" id="XP_018131337.1">
    <property type="nucleotide sequence ID" value="XM_018274040.1"/>
</dbReference>
<reference evidence="2" key="2">
    <citation type="journal article" date="2018" name="Nat. Commun.">
        <title>Extreme sensitivity to ultraviolet light in the fungal pathogen causing white-nose syndrome of bats.</title>
        <authorList>
            <person name="Palmer J.M."/>
            <person name="Drees K.P."/>
            <person name="Foster J.T."/>
            <person name="Lindner D.L."/>
        </authorList>
    </citation>
    <scope>NUCLEOTIDE SEQUENCE [LARGE SCALE GENOMIC DNA]</scope>
    <source>
        <strain evidence="2">UAMH 10579</strain>
    </source>
</reference>
<proteinExistence type="predicted"/>
<accession>A0A1B8GP64</accession>
<dbReference type="EMBL" id="KV460221">
    <property type="protein sequence ID" value="OBT97604.1"/>
    <property type="molecule type" value="Genomic_DNA"/>
</dbReference>
<sequence>MNSNIVERKYEDGGMDIIPAPVSANRWYCGIYIVVSDTYGMLYHVSNKNDDSKWIFQERMTENVVASHTIVAALHIATDIQEQRLASVHDILVATPAIADGGMDPKSGLHFESSVWVMEVLDRLRAAGLIQNEPAKDVVEEAYRLANLASLIASKEMRKSDGLIALGGRS</sequence>
<evidence type="ECO:0000313" key="1">
    <source>
        <dbReference type="EMBL" id="OBT97604.1"/>
    </source>
</evidence>
<keyword evidence="2" id="KW-1185">Reference proteome</keyword>
<organism evidence="1 2">
    <name type="scientific">Pseudogymnoascus verrucosus</name>
    <dbReference type="NCBI Taxonomy" id="342668"/>
    <lineage>
        <taxon>Eukaryota</taxon>
        <taxon>Fungi</taxon>
        <taxon>Dikarya</taxon>
        <taxon>Ascomycota</taxon>
        <taxon>Pezizomycotina</taxon>
        <taxon>Leotiomycetes</taxon>
        <taxon>Thelebolales</taxon>
        <taxon>Thelebolaceae</taxon>
        <taxon>Pseudogymnoascus</taxon>
    </lineage>
</organism>